<reference evidence="1 2" key="4">
    <citation type="journal article" date="2010" name="Environ. Microbiol.">
        <title>The bacterial genus Collimonas: mycophagy, weathering and other adaptive solutions to life in oligotrophic soil environments.</title>
        <authorList>
            <person name="Leveau J.H."/>
            <person name="Uroz S."/>
            <person name="de Boer W."/>
        </authorList>
    </citation>
    <scope>NUCLEOTIDE SEQUENCE [LARGE SCALE GENOMIC DNA]</scope>
    <source>
        <strain evidence="1 2">Ter331</strain>
    </source>
</reference>
<reference evidence="1 2" key="5">
    <citation type="journal article" date="2011" name="ISME J.">
        <title>Dual transcriptional profiling of a bacterial/fungal confrontation: Collimonas fungivorans versus Aspergillus niger.</title>
        <authorList>
            <person name="Mela F."/>
            <person name="Fritsche K."/>
            <person name="de Boer W."/>
            <person name="van Veen J.A."/>
            <person name="de Graaff L.H."/>
            <person name="van den Berg M."/>
            <person name="Leveau J.H."/>
        </authorList>
    </citation>
    <scope>NUCLEOTIDE SEQUENCE [LARGE SCALE GENOMIC DNA]</scope>
    <source>
        <strain evidence="1 2">Ter331</strain>
    </source>
</reference>
<dbReference type="KEGG" id="cfu:CFU_4390"/>
<dbReference type="HOGENOM" id="CLU_3307948_0_0_4"/>
<keyword evidence="2" id="KW-1185">Reference proteome</keyword>
<organism evidence="1 2">
    <name type="scientific">Collimonas fungivorans (strain Ter331)</name>
    <dbReference type="NCBI Taxonomy" id="1005048"/>
    <lineage>
        <taxon>Bacteria</taxon>
        <taxon>Pseudomonadati</taxon>
        <taxon>Pseudomonadota</taxon>
        <taxon>Betaproteobacteria</taxon>
        <taxon>Burkholderiales</taxon>
        <taxon>Oxalobacteraceae</taxon>
        <taxon>Collimonas</taxon>
    </lineage>
</organism>
<evidence type="ECO:0000313" key="1">
    <source>
        <dbReference type="EMBL" id="AEK64211.1"/>
    </source>
</evidence>
<dbReference type="Proteomes" id="UP000008392">
    <property type="component" value="Chromosome"/>
</dbReference>
<protein>
    <submittedName>
        <fullName evidence="1">Uncharacterized protein</fullName>
    </submittedName>
</protein>
<dbReference type="AlphaFoldDB" id="G0AEK3"/>
<reference evidence="2" key="6">
    <citation type="submission" date="2011-05" db="EMBL/GenBank/DDBJ databases">
        <title>Complete sequence of Collimonas fungivorans Ter331.</title>
        <authorList>
            <person name="Leveau J.H."/>
        </authorList>
    </citation>
    <scope>NUCLEOTIDE SEQUENCE [LARGE SCALE GENOMIC DNA]</scope>
    <source>
        <strain evidence="2">Ter331</strain>
    </source>
</reference>
<reference evidence="1 2" key="1">
    <citation type="journal article" date="2004" name="Environ. Microbiol.">
        <title>Phylogeny-function analysis of (meta)genomic libraries: screening for expression of ribosomal RNA genes by large-insert library fluorescent in situ hybridization (LIL-FISH).</title>
        <authorList>
            <person name="Leveau J.H."/>
            <person name="Gerards S."/>
            <person name="de Boer W."/>
            <person name="van Veen J.A."/>
        </authorList>
    </citation>
    <scope>NUCLEOTIDE SEQUENCE [LARGE SCALE GENOMIC DNA]</scope>
    <source>
        <strain evidence="1 2">Ter331</strain>
    </source>
</reference>
<dbReference type="EMBL" id="CP002745">
    <property type="protein sequence ID" value="AEK64211.1"/>
    <property type="molecule type" value="Genomic_DNA"/>
</dbReference>
<name>G0AEK3_COLFT</name>
<reference evidence="1 2" key="3">
    <citation type="journal article" date="2008" name="FEMS Microbiol. Ecol.">
        <title>Identification and characterization of genes underlying chitinolysis in Collimonas fungivorans Ter331.</title>
        <authorList>
            <person name="Fritsche K."/>
            <person name="de Boer W."/>
            <person name="Gerards S."/>
            <person name="van den Berg M."/>
            <person name="van Veen J.A."/>
            <person name="Leveau J.H."/>
        </authorList>
    </citation>
    <scope>NUCLEOTIDE SEQUENCE [LARGE SCALE GENOMIC DNA]</scope>
    <source>
        <strain evidence="1 2">Ter331</strain>
    </source>
</reference>
<evidence type="ECO:0000313" key="2">
    <source>
        <dbReference type="Proteomes" id="UP000008392"/>
    </source>
</evidence>
<gene>
    <name evidence="1" type="ordered locus">CFU_4390</name>
</gene>
<accession>G0AEK3</accession>
<proteinExistence type="predicted"/>
<sequence>MQQPDFHFAFSIFAGSRCLCFSAILVEDPGGVIKKQDDK</sequence>
<reference evidence="1 2" key="2">
    <citation type="journal article" date="2006" name="J. Microbiol. Methods">
        <title>Genomic flank-sequencing of plasposon insertion sites for rapid identification of functional genes.</title>
        <authorList>
            <person name="Leveau J.H."/>
            <person name="Gerards S."/>
            <person name="Fritsche K."/>
            <person name="Zondag G."/>
            <person name="van Veen J.A."/>
        </authorList>
    </citation>
    <scope>NUCLEOTIDE SEQUENCE [LARGE SCALE GENOMIC DNA]</scope>
    <source>
        <strain evidence="1 2">Ter331</strain>
    </source>
</reference>